<dbReference type="GO" id="GO:0005829">
    <property type="term" value="C:cytosol"/>
    <property type="evidence" value="ECO:0007669"/>
    <property type="project" value="TreeGrafter"/>
</dbReference>
<dbReference type="PANTHER" id="PTHR46417:SF1">
    <property type="entry name" value="TRNA (GUANINE-N(1)-)-METHYLTRANSFERASE"/>
    <property type="match status" value="1"/>
</dbReference>
<comment type="catalytic activity">
    <reaction evidence="16 18">
        <text>guanosine(37) in tRNA + S-adenosyl-L-methionine = N(1)-methylguanosine(37) in tRNA + S-adenosyl-L-homocysteine + H(+)</text>
        <dbReference type="Rhea" id="RHEA:36899"/>
        <dbReference type="Rhea" id="RHEA-COMP:10145"/>
        <dbReference type="Rhea" id="RHEA-COMP:10147"/>
        <dbReference type="ChEBI" id="CHEBI:15378"/>
        <dbReference type="ChEBI" id="CHEBI:57856"/>
        <dbReference type="ChEBI" id="CHEBI:59789"/>
        <dbReference type="ChEBI" id="CHEBI:73542"/>
        <dbReference type="ChEBI" id="CHEBI:74269"/>
        <dbReference type="EC" id="2.1.1.228"/>
    </reaction>
</comment>
<dbReference type="EC" id="2.1.1.228" evidence="18"/>
<evidence type="ECO:0000256" key="16">
    <source>
        <dbReference type="ARBA" id="ARBA00047783"/>
    </source>
</evidence>
<comment type="function">
    <text evidence="2 18">Specifically methylates guanosine-37 in various tRNAs.</text>
</comment>
<evidence type="ECO:0000256" key="2">
    <source>
        <dbReference type="ARBA" id="ARBA00002634"/>
    </source>
</evidence>
<dbReference type="PANTHER" id="PTHR46417">
    <property type="entry name" value="TRNA (GUANINE-N(1)-)-METHYLTRANSFERASE"/>
    <property type="match status" value="1"/>
</dbReference>
<comment type="similarity">
    <text evidence="5 18">Belongs to the RNA methyltransferase TrmD family.</text>
</comment>
<evidence type="ECO:0000256" key="6">
    <source>
        <dbReference type="ARBA" id="ARBA00008480"/>
    </source>
</evidence>
<evidence type="ECO:0000256" key="7">
    <source>
        <dbReference type="ARBA" id="ARBA00011738"/>
    </source>
</evidence>
<feature type="binding site" evidence="17">
    <location>
        <begin position="283"/>
        <end position="284"/>
    </location>
    <ligand>
        <name>4-CDP-2-C-methyl-D-erythritol 2-phosphate</name>
        <dbReference type="ChEBI" id="CHEBI:57919"/>
    </ligand>
</feature>
<feature type="domain" description="tRNA methyltransferase TRMD/TRM10-type" evidence="19">
    <location>
        <begin position="5"/>
        <end position="225"/>
    </location>
</feature>
<comment type="catalytic activity">
    <reaction evidence="1 17">
        <text>4-CDP-2-C-methyl-D-erythritol 2-phosphate = 2-C-methyl-D-erythritol 2,4-cyclic diphosphate + CMP</text>
        <dbReference type="Rhea" id="RHEA:23864"/>
        <dbReference type="ChEBI" id="CHEBI:57919"/>
        <dbReference type="ChEBI" id="CHEBI:58483"/>
        <dbReference type="ChEBI" id="CHEBI:60377"/>
        <dbReference type="EC" id="4.6.1.12"/>
    </reaction>
</comment>
<evidence type="ECO:0000313" key="21">
    <source>
        <dbReference type="EMBL" id="CAE19739.1"/>
    </source>
</evidence>
<sequence precursor="true">MTRFNFDVITLFPKAFELINNLGVITRALEKNLINVNLHDLREYGEGNYRQVDDKPYGGGSGMVLKPEPIYKAHDSIDKLPNSKTLLMTPQGKVLKQQDLLRWSSLDQLIIICGQYEGFDERVRCLADEEVSIGDYVLSGGEIPSISIINGLTRLLPGTLGDPGSLIDESHNSSLLEYPHYTRPLIFREMRVPDILVSGNHEEIKLWRKQKMLERTLDRRNDLISNDDYKKLPKSKRINRDSNEIMKFRIGNGYDIHRLVEGRDLIIGGVKMQHPDNLGLDGHSDADVLSHSIMDALLGALSLGDIGKYFPPSDQKWKNADSLFLLSKVIELIRKEGWEVNNIDSVIVAERPKIKPHVQLMKNNISNTLQINGSFIGIKATTNEKLGPEGREEGISCHSVVLLEKKE</sequence>
<evidence type="ECO:0000256" key="11">
    <source>
        <dbReference type="ARBA" id="ARBA00022691"/>
    </source>
</evidence>
<dbReference type="GO" id="GO:0046872">
    <property type="term" value="F:metal ion binding"/>
    <property type="evidence" value="ECO:0007669"/>
    <property type="project" value="UniProtKB-KW"/>
</dbReference>
<dbReference type="Pfam" id="PF02542">
    <property type="entry name" value="YgbB"/>
    <property type="match status" value="1"/>
</dbReference>
<dbReference type="FunFam" id="3.30.1330.50:FF:000003">
    <property type="entry name" value="2-C-methyl-D-erythritol 2,4-cyclodiphosphate synthase"/>
    <property type="match status" value="1"/>
</dbReference>
<keyword evidence="11 18" id="KW-0949">S-adenosyl-L-methionine</keyword>
<dbReference type="InterPro" id="IPR023148">
    <property type="entry name" value="tRNA_m1G_MeTrfase_C_sf"/>
</dbReference>
<dbReference type="UniPathway" id="UPA00056">
    <property type="reaction ID" value="UER00095"/>
</dbReference>
<dbReference type="InterPro" id="IPR036571">
    <property type="entry name" value="MECDP_synthase_sf"/>
</dbReference>
<evidence type="ECO:0000259" key="20">
    <source>
        <dbReference type="Pfam" id="PF02542"/>
    </source>
</evidence>
<feature type="site" description="Transition state stabilizer" evidence="17">
    <location>
        <position position="283"/>
    </location>
</feature>
<feature type="binding site" evidence="17">
    <location>
        <begin position="255"/>
        <end position="257"/>
    </location>
    <ligand>
        <name>4-CDP-2-C-methyl-D-erythritol 2-phosphate</name>
        <dbReference type="ChEBI" id="CHEBI:57919"/>
    </ligand>
</feature>
<evidence type="ECO:0000259" key="19">
    <source>
        <dbReference type="Pfam" id="PF01746"/>
    </source>
</evidence>
<dbReference type="Pfam" id="PF01746">
    <property type="entry name" value="tRNA_m1G_MT"/>
    <property type="match status" value="1"/>
</dbReference>
<evidence type="ECO:0000256" key="15">
    <source>
        <dbReference type="ARBA" id="ARBA00023239"/>
    </source>
</evidence>
<proteinExistence type="inferred from homology"/>
<dbReference type="CDD" id="cd18080">
    <property type="entry name" value="TrmD-like"/>
    <property type="match status" value="1"/>
</dbReference>
<feature type="binding site" evidence="17">
    <location>
        <position position="291"/>
    </location>
    <ligand>
        <name>a divalent metal cation</name>
        <dbReference type="ChEBI" id="CHEBI:60240"/>
    </ligand>
</feature>
<feature type="domain" description="2-C-methyl-D-erythritol 2,4-cyclodiphosphate synthase" evidence="20">
    <location>
        <begin position="248"/>
        <end position="403"/>
    </location>
</feature>
<comment type="function">
    <text evidence="17">Involved in the biosynthesis of isopentenyl diphosphate (IPP) and dimethylallyl diphosphate (DMAPP), two major building blocks of isoprenoid compounds. Catalyzes the conversion of 4-diphosphocytidyl-2-C-methyl-D-erythritol 2-phosphate (CDP-ME2P) to 2-C-methyl-D-erythritol 2,4-cyclodiphosphate (ME-CPP) with a corresponding release of cytidine 5-monophosphate (CMP).</text>
</comment>
<dbReference type="Gene3D" id="3.40.1280.10">
    <property type="match status" value="1"/>
</dbReference>
<evidence type="ECO:0000313" key="22">
    <source>
        <dbReference type="Proteomes" id="UP000001026"/>
    </source>
</evidence>
<comment type="subunit">
    <text evidence="17">Homotrimer.</text>
</comment>
<comment type="subunit">
    <text evidence="7 18">Homodimer.</text>
</comment>
<dbReference type="RefSeq" id="WP_011132914.1">
    <property type="nucleotide sequence ID" value="NC_005072.1"/>
</dbReference>
<dbReference type="SUPFAM" id="SSF69765">
    <property type="entry name" value="IpsF-like"/>
    <property type="match status" value="1"/>
</dbReference>
<evidence type="ECO:0000256" key="1">
    <source>
        <dbReference type="ARBA" id="ARBA00000200"/>
    </source>
</evidence>
<comment type="caution">
    <text evidence="17">Lacks conserved residue(s) required for the propagation of feature annotation.</text>
</comment>
<evidence type="ECO:0000256" key="10">
    <source>
        <dbReference type="ARBA" id="ARBA00022679"/>
    </source>
</evidence>
<name>Q7V0H7_PROMP</name>
<evidence type="ECO:0000256" key="14">
    <source>
        <dbReference type="ARBA" id="ARBA00023229"/>
    </source>
</evidence>
<dbReference type="eggNOG" id="COG0245">
    <property type="taxonomic scope" value="Bacteria"/>
</dbReference>
<feature type="binding site" evidence="18">
    <location>
        <position position="114"/>
    </location>
    <ligand>
        <name>S-adenosyl-L-methionine</name>
        <dbReference type="ChEBI" id="CHEBI:59789"/>
    </ligand>
</feature>
<keyword evidence="8 18" id="KW-0963">Cytoplasm</keyword>
<evidence type="ECO:0000256" key="12">
    <source>
        <dbReference type="ARBA" id="ARBA00022694"/>
    </source>
</evidence>
<dbReference type="HAMAP" id="MF_00107">
    <property type="entry name" value="IspF"/>
    <property type="match status" value="1"/>
</dbReference>
<dbReference type="GO" id="GO:0052906">
    <property type="term" value="F:tRNA (guanine(37)-N1)-methyltransferase activity"/>
    <property type="evidence" value="ECO:0007669"/>
    <property type="project" value="UniProtKB-UniRule"/>
</dbReference>
<dbReference type="OrthoDB" id="9807416at2"/>
<feature type="binding site" evidence="17">
    <location>
        <position position="257"/>
    </location>
    <ligand>
        <name>a divalent metal cation</name>
        <dbReference type="ChEBI" id="CHEBI:60240"/>
    </ligand>
</feature>
<evidence type="ECO:0000256" key="9">
    <source>
        <dbReference type="ARBA" id="ARBA00022603"/>
    </source>
</evidence>
<comment type="pathway">
    <text evidence="4 17">Isoprenoid biosynthesis; isopentenyl diphosphate biosynthesis via DXP pathway; isopentenyl diphosphate from 1-deoxy-D-xylulose 5-phosphate: step 4/6.</text>
</comment>
<dbReference type="PROSITE" id="PS01350">
    <property type="entry name" value="ISPF"/>
    <property type="match status" value="1"/>
</dbReference>
<gene>
    <name evidence="18" type="primary">trmD</name>
    <name evidence="17" type="synonym">ispF</name>
    <name evidence="21" type="ordered locus">PMM1280</name>
</gene>
<dbReference type="InterPro" id="IPR029028">
    <property type="entry name" value="Alpha/beta_knot_MTases"/>
</dbReference>
<comment type="similarity">
    <text evidence="6 17">Belongs to the IspF family.</text>
</comment>
<dbReference type="SUPFAM" id="SSF75217">
    <property type="entry name" value="alpha/beta knot"/>
    <property type="match status" value="1"/>
</dbReference>
<keyword evidence="14 17" id="KW-0414">Isoprene biosynthesis</keyword>
<feature type="binding site" evidence="17">
    <location>
        <position position="255"/>
    </location>
    <ligand>
        <name>a divalent metal cation</name>
        <dbReference type="ChEBI" id="CHEBI:60240"/>
    </ligand>
</feature>
<dbReference type="GO" id="GO:0002939">
    <property type="term" value="P:tRNA N1-guanine methylation"/>
    <property type="evidence" value="ECO:0007669"/>
    <property type="project" value="TreeGrafter"/>
</dbReference>
<dbReference type="Gene3D" id="3.30.1330.50">
    <property type="entry name" value="2-C-methyl-D-erythritol 2,4-cyclodiphosphate synthase"/>
    <property type="match status" value="1"/>
</dbReference>
<feature type="binding site" evidence="17">
    <location>
        <begin position="305"/>
        <end position="307"/>
    </location>
    <ligand>
        <name>4-CDP-2-C-methyl-D-erythritol 2-phosphate</name>
        <dbReference type="ChEBI" id="CHEBI:57919"/>
    </ligand>
</feature>
<accession>Q7V0H7</accession>
<feature type="binding site" evidence="17">
    <location>
        <position position="391"/>
    </location>
    <ligand>
        <name>4-CDP-2-C-methyl-D-erythritol 2-phosphate</name>
        <dbReference type="ChEBI" id="CHEBI:57919"/>
    </ligand>
</feature>
<evidence type="ECO:0000256" key="5">
    <source>
        <dbReference type="ARBA" id="ARBA00007630"/>
    </source>
</evidence>
<evidence type="ECO:0000256" key="3">
    <source>
        <dbReference type="ARBA" id="ARBA00004496"/>
    </source>
</evidence>
<dbReference type="InterPro" id="IPR002649">
    <property type="entry name" value="tRNA_m1G_MeTrfase_TrmD"/>
</dbReference>
<dbReference type="NCBIfam" id="NF000648">
    <property type="entry name" value="PRK00026.1"/>
    <property type="match status" value="1"/>
</dbReference>
<dbReference type="eggNOG" id="COG0336">
    <property type="taxonomic scope" value="Bacteria"/>
</dbReference>
<dbReference type="GO" id="GO:0008685">
    <property type="term" value="F:2-C-methyl-D-erythritol 2,4-cyclodiphosphate synthase activity"/>
    <property type="evidence" value="ECO:0007669"/>
    <property type="project" value="UniProtKB-UniRule"/>
</dbReference>
<keyword evidence="10 18" id="KW-0808">Transferase</keyword>
<dbReference type="InterPro" id="IPR003526">
    <property type="entry name" value="MECDP_synthase"/>
</dbReference>
<keyword evidence="12 18" id="KW-0819">tRNA processing</keyword>
<feature type="binding site" evidence="18">
    <location>
        <begin position="133"/>
        <end position="138"/>
    </location>
    <ligand>
        <name>S-adenosyl-L-methionine</name>
        <dbReference type="ChEBI" id="CHEBI:59789"/>
    </ligand>
</feature>
<feature type="binding site" evidence="17">
    <location>
        <begin position="381"/>
        <end position="384"/>
    </location>
    <ligand>
        <name>4-CDP-2-C-methyl-D-erythritol 2-phosphate</name>
        <dbReference type="ChEBI" id="CHEBI:57919"/>
    </ligand>
</feature>
<evidence type="ECO:0000256" key="4">
    <source>
        <dbReference type="ARBA" id="ARBA00004709"/>
    </source>
</evidence>
<dbReference type="GO" id="GO:0016114">
    <property type="term" value="P:terpenoid biosynthetic process"/>
    <property type="evidence" value="ECO:0007669"/>
    <property type="project" value="InterPro"/>
</dbReference>
<keyword evidence="9 18" id="KW-0489">Methyltransferase</keyword>
<dbReference type="Gene3D" id="1.10.1270.20">
    <property type="entry name" value="tRNA(m1g37)methyltransferase, domain 2"/>
    <property type="match status" value="1"/>
</dbReference>
<evidence type="ECO:0000256" key="13">
    <source>
        <dbReference type="ARBA" id="ARBA00022723"/>
    </source>
</evidence>
<evidence type="ECO:0000256" key="8">
    <source>
        <dbReference type="ARBA" id="ARBA00022490"/>
    </source>
</evidence>
<dbReference type="CDD" id="cd00554">
    <property type="entry name" value="MECDP_synthase"/>
    <property type="match status" value="1"/>
</dbReference>
<dbReference type="GO" id="GO:0019288">
    <property type="term" value="P:isopentenyl diphosphate biosynthetic process, methylerythritol 4-phosphate pathway"/>
    <property type="evidence" value="ECO:0007669"/>
    <property type="project" value="UniProtKB-UniRule"/>
</dbReference>
<dbReference type="HOGENOM" id="CLU_055802_0_0_3"/>
<dbReference type="InterPro" id="IPR020555">
    <property type="entry name" value="MECDP_synthase_CS"/>
</dbReference>
<protein>
    <recommendedName>
        <fullName evidence="17 18">Multifunctional fusion protein</fullName>
    </recommendedName>
    <domain>
        <recommendedName>
            <fullName evidence="17">2-C-methyl-D-erythritol 2,4-cyclodiphosphate synthase</fullName>
            <shortName evidence="17">MECDP-synthase</shortName>
            <shortName evidence="17">MECPP-synthase</shortName>
            <shortName evidence="17">MECPS</shortName>
            <ecNumber evidence="17">4.6.1.12</ecNumber>
        </recommendedName>
    </domain>
    <domain>
        <recommendedName>
            <fullName evidence="18">tRNA (guanine-N(1)-)-methyltransferase</fullName>
            <ecNumber evidence="18">2.1.1.228</ecNumber>
        </recommendedName>
        <alternativeName>
            <fullName evidence="18">M1G-methyltransferase</fullName>
        </alternativeName>
        <alternativeName>
            <fullName evidence="18">tRNA [GM37] methyltransferase</fullName>
        </alternativeName>
    </domain>
</protein>
<feature type="site" description="Transition state stabilizer" evidence="17">
    <location>
        <position position="382"/>
    </location>
</feature>
<organism evidence="21 22">
    <name type="scientific">Prochlorococcus marinus subsp. pastoris (strain CCMP1986 / NIES-2087 / MED4)</name>
    <dbReference type="NCBI Taxonomy" id="59919"/>
    <lineage>
        <taxon>Bacteria</taxon>
        <taxon>Bacillati</taxon>
        <taxon>Cyanobacteriota</taxon>
        <taxon>Cyanophyceae</taxon>
        <taxon>Synechococcales</taxon>
        <taxon>Prochlorococcaceae</taxon>
        <taxon>Prochlorococcus</taxon>
    </lineage>
</organism>
<dbReference type="EMBL" id="BX548174">
    <property type="protein sequence ID" value="CAE19739.1"/>
    <property type="molecule type" value="Genomic_DNA"/>
</dbReference>
<evidence type="ECO:0000256" key="18">
    <source>
        <dbReference type="HAMAP-Rule" id="MF_00605"/>
    </source>
</evidence>
<dbReference type="STRING" id="59919.PMM1280"/>
<dbReference type="NCBIfam" id="TIGR00151">
    <property type="entry name" value="ispF"/>
    <property type="match status" value="1"/>
</dbReference>
<reference evidence="21 22" key="1">
    <citation type="journal article" date="2003" name="Nature">
        <title>Genome divergence in two Prochlorococcus ecotypes reflects oceanic niche differentiation.</title>
        <authorList>
            <person name="Rocap G."/>
            <person name="Larimer F.W."/>
            <person name="Lamerdin J.E."/>
            <person name="Malfatti S."/>
            <person name="Chain P."/>
            <person name="Ahlgren N.A."/>
            <person name="Arellano A."/>
            <person name="Coleman M."/>
            <person name="Hauser L."/>
            <person name="Hess W.R."/>
            <person name="Johnson Z.I."/>
            <person name="Land M.L."/>
            <person name="Lindell D."/>
            <person name="Post A.F."/>
            <person name="Regala W."/>
            <person name="Shah M."/>
            <person name="Shaw S.L."/>
            <person name="Steglich C."/>
            <person name="Sullivan M.B."/>
            <person name="Ting C.S."/>
            <person name="Tolonen A."/>
            <person name="Webb E.A."/>
            <person name="Zinser E.R."/>
            <person name="Chisholm S.W."/>
        </authorList>
    </citation>
    <scope>NUCLEOTIDE SEQUENCE [LARGE SCALE GENOMIC DNA]</scope>
    <source>
        <strain evidence="22">CCMP1986 / NIES-2087 / MED4</strain>
    </source>
</reference>
<dbReference type="InterPro" id="IPR016009">
    <property type="entry name" value="tRNA_MeTrfase_TRMD/TRM10"/>
</dbReference>
<comment type="cofactor">
    <cofactor evidence="17">
        <name>a divalent metal cation</name>
        <dbReference type="ChEBI" id="CHEBI:60240"/>
    </cofactor>
    <text evidence="17">Binds 1 divalent metal cation per subunit.</text>
</comment>
<keyword evidence="15 17" id="KW-0456">Lyase</keyword>
<keyword evidence="13 17" id="KW-0479">Metal-binding</keyword>
<dbReference type="HAMAP" id="MF_00605">
    <property type="entry name" value="TrmD"/>
    <property type="match status" value="1"/>
</dbReference>
<evidence type="ECO:0000256" key="17">
    <source>
        <dbReference type="HAMAP-Rule" id="MF_00107"/>
    </source>
</evidence>
<dbReference type="EC" id="4.6.1.12" evidence="17"/>
<dbReference type="NCBIfam" id="TIGR00088">
    <property type="entry name" value="trmD"/>
    <property type="match status" value="1"/>
</dbReference>
<dbReference type="InterPro" id="IPR029026">
    <property type="entry name" value="tRNA_m1G_MTases_N"/>
</dbReference>
<dbReference type="Proteomes" id="UP000001026">
    <property type="component" value="Chromosome"/>
</dbReference>
<dbReference type="KEGG" id="pmm:PMM1280"/>
<comment type="subcellular location">
    <subcellularLocation>
        <location evidence="3 18">Cytoplasm</location>
    </subcellularLocation>
</comment>
<dbReference type="AlphaFoldDB" id="Q7V0H7"/>